<evidence type="ECO:0000313" key="3">
    <source>
        <dbReference type="Proteomes" id="UP000252008"/>
    </source>
</evidence>
<feature type="chain" id="PRO_5038731999" description="Lipoprotein LpqN" evidence="1">
    <location>
        <begin position="28"/>
        <end position="217"/>
    </location>
</feature>
<keyword evidence="1" id="KW-0732">Signal</keyword>
<organism evidence="2 3">
    <name type="scientific">Mycolicibacterium parafortuitum</name>
    <name type="common">Mycobacterium parafortuitum</name>
    <dbReference type="NCBI Taxonomy" id="39692"/>
    <lineage>
        <taxon>Bacteria</taxon>
        <taxon>Bacillati</taxon>
        <taxon>Actinomycetota</taxon>
        <taxon>Actinomycetes</taxon>
        <taxon>Mycobacteriales</taxon>
        <taxon>Mycobacteriaceae</taxon>
        <taxon>Mycolicibacterium</taxon>
    </lineage>
</organism>
<reference evidence="2 3" key="1">
    <citation type="submission" date="2018-05" db="EMBL/GenBank/DDBJ databases">
        <authorList>
            <consortium name="IHU Genomes"/>
        </authorList>
    </citation>
    <scope>NUCLEOTIDE SEQUENCE [LARGE SCALE GENOMIC DNA]</scope>
    <source>
        <strain evidence="2 3">P7335</strain>
    </source>
</reference>
<sequence>MDTAMHPRWKSLLLAAASVALLSTGCAQDVTGRPVVADGQPATGVDENECTVVDAPLDDIPTRSATEPVLRIPVPDGWERSRMMDSPVIRYTIVSTDLVNDGFATNAVVTLESMRGSQPADEVFASNRDNLVTGLGAYGLEVDSNSTCGLPSETTFYMAPAMGAAPERPVIMHAVVAETAGATYLATMTIQTTNADDPQFIEDSLEIVDGFQMVEPG</sequence>
<evidence type="ECO:0000313" key="2">
    <source>
        <dbReference type="EMBL" id="SRX79885.1"/>
    </source>
</evidence>
<feature type="signal peptide" evidence="1">
    <location>
        <begin position="1"/>
        <end position="27"/>
    </location>
</feature>
<evidence type="ECO:0000256" key="1">
    <source>
        <dbReference type="SAM" id="SignalP"/>
    </source>
</evidence>
<proteinExistence type="predicted"/>
<name>A0A375YFJ1_MYCPF</name>
<dbReference type="AlphaFoldDB" id="A0A375YFJ1"/>
<dbReference type="Gene3D" id="3.40.1000.10">
    <property type="entry name" value="Mog1/PsbP, alpha/beta/alpha sandwich"/>
    <property type="match status" value="1"/>
</dbReference>
<protein>
    <recommendedName>
        <fullName evidence="4">Lipoprotein LpqN</fullName>
    </recommendedName>
</protein>
<keyword evidence="3" id="KW-1185">Reference proteome</keyword>
<gene>
    <name evidence="2" type="ORF">MPP7335_01623</name>
</gene>
<evidence type="ECO:0008006" key="4">
    <source>
        <dbReference type="Google" id="ProtNLM"/>
    </source>
</evidence>
<dbReference type="Proteomes" id="UP000252008">
    <property type="component" value="Unassembled WGS sequence"/>
</dbReference>
<dbReference type="RefSeq" id="WP_083142181.1">
    <property type="nucleotide sequence ID" value="NZ_MVID01000003.1"/>
</dbReference>
<dbReference type="EMBL" id="UEGS01000001">
    <property type="protein sequence ID" value="SRX79885.1"/>
    <property type="molecule type" value="Genomic_DNA"/>
</dbReference>
<dbReference type="STRING" id="39692.BST38_05095"/>
<accession>A0A375YFJ1</accession>